<evidence type="ECO:0000259" key="2">
    <source>
        <dbReference type="Pfam" id="PF06114"/>
    </source>
</evidence>
<dbReference type="RefSeq" id="WP_282911234.1">
    <property type="nucleotide sequence ID" value="NZ_JAGRPV010000001.1"/>
</dbReference>
<feature type="region of interest" description="Disordered" evidence="1">
    <location>
        <begin position="172"/>
        <end position="193"/>
    </location>
</feature>
<sequence>MLQYYQPTPLEQWIEALWLRAGILTPDQLTIEEVSDRLDVWVHYMSESSKALEWMGIRSVLIDLRLTAAQQWEDYLHELCHILRHAGNQTVMPRSFLEHQEAEAKRFVLYASMPFSMVKDMKLPSIRGEAVQLLANRFGVTCELADVRLDQFQRRAFEAILWEEIGRKNQESVSEADVREKRQPLVHGDESLN</sequence>
<dbReference type="Pfam" id="PF06114">
    <property type="entry name" value="Peptidase_M78"/>
    <property type="match status" value="1"/>
</dbReference>
<keyword evidence="4" id="KW-1185">Reference proteome</keyword>
<accession>A0ABT6TNU9</accession>
<dbReference type="Proteomes" id="UP001161691">
    <property type="component" value="Unassembled WGS sequence"/>
</dbReference>
<dbReference type="InterPro" id="IPR010359">
    <property type="entry name" value="IrrE_HExxH"/>
</dbReference>
<feature type="domain" description="IrrE N-terminal-like" evidence="2">
    <location>
        <begin position="37"/>
        <end position="149"/>
    </location>
</feature>
<evidence type="ECO:0000313" key="3">
    <source>
        <dbReference type="EMBL" id="MDI4648529.1"/>
    </source>
</evidence>
<protein>
    <submittedName>
        <fullName evidence="3">ImmA/IrrE family metallo-endopeptidase</fullName>
    </submittedName>
</protein>
<proteinExistence type="predicted"/>
<reference evidence="3" key="1">
    <citation type="submission" date="2023-04" db="EMBL/GenBank/DDBJ databases">
        <title>Comparative genomic analysis of Cohnella hashimotonis sp. nov., isolated from the International Space Station.</title>
        <authorList>
            <person name="Venkateswaran K."/>
            <person name="Simpson A."/>
        </authorList>
    </citation>
    <scope>NUCLEOTIDE SEQUENCE</scope>
    <source>
        <strain evidence="3">F6_2S_P_1</strain>
    </source>
</reference>
<comment type="caution">
    <text evidence="3">The sequence shown here is derived from an EMBL/GenBank/DDBJ whole genome shotgun (WGS) entry which is preliminary data.</text>
</comment>
<organism evidence="3 4">
    <name type="scientific">Cohnella hashimotonis</name>
    <dbReference type="NCBI Taxonomy" id="2826895"/>
    <lineage>
        <taxon>Bacteria</taxon>
        <taxon>Bacillati</taxon>
        <taxon>Bacillota</taxon>
        <taxon>Bacilli</taxon>
        <taxon>Bacillales</taxon>
        <taxon>Paenibacillaceae</taxon>
        <taxon>Cohnella</taxon>
    </lineage>
</organism>
<gene>
    <name evidence="3" type="ORF">KB449_26480</name>
</gene>
<evidence type="ECO:0000313" key="4">
    <source>
        <dbReference type="Proteomes" id="UP001161691"/>
    </source>
</evidence>
<dbReference type="EMBL" id="JAGRPV010000001">
    <property type="protein sequence ID" value="MDI4648529.1"/>
    <property type="molecule type" value="Genomic_DNA"/>
</dbReference>
<name>A0ABT6TNU9_9BACL</name>
<evidence type="ECO:0000256" key="1">
    <source>
        <dbReference type="SAM" id="MobiDB-lite"/>
    </source>
</evidence>